<keyword evidence="3" id="KW-1185">Reference proteome</keyword>
<dbReference type="EMBL" id="BQNB010015429">
    <property type="protein sequence ID" value="GJT39933.1"/>
    <property type="molecule type" value="Genomic_DNA"/>
</dbReference>
<sequence length="575" mass="67536">MMVVKEIENELLEGVEKLEWWFEQDIDDEGEEDDEDEGRRVKDTEKEADLKVLFPPVGGPISPGGPKIIGAARYFEDYYSEDQYAVSIKEDTAYPCLHSPKTTKERRSIRRIQKKSIRRIEDIVCEYSGRYQTWSLLQETPNTSYPIPWIRLEYGVSTSIGYGISSSLSNTAYSCQQIDTAYPLPMDTVMIKVLKGEFEKIKDVKVEDVPLTCDASLEVFNNEVSQLSRMDDDLFTYEVEIANIPCDSKMDNDSEQEADDDMGYDPSDVAFIKWLGSKIFNYKTMDHYTMKALWIYWIRGDDEVELTDEESSDDEDDIAEVFRIDTNIFDYETPLCSAFKEFNYLLEVDPDLLTKDIIGFKTYEDYKDDWIYEWNKDVPWVDEKPWTDAGVWTKPTPVKHTCKPFNYKTGCSEWPTYGWKDDGYCNGGNLPGAYIIGNQLHYQDYEWYEALEDCKLKDEALRNKAIMEGSIKEDDDESRYEQKRQWNTYTNYDDAYEINHEHNKSEELCEIQEQPVCNIRRYMMIKYSFNDDEEYVAVKEDEYDDLTVTRKEACRAYQEIFQIMDEGWMVTRAEK</sequence>
<reference evidence="2" key="2">
    <citation type="submission" date="2022-01" db="EMBL/GenBank/DDBJ databases">
        <authorList>
            <person name="Yamashiro T."/>
            <person name="Shiraishi A."/>
            <person name="Satake H."/>
            <person name="Nakayama K."/>
        </authorList>
    </citation>
    <scope>NUCLEOTIDE SEQUENCE</scope>
</reference>
<dbReference type="Proteomes" id="UP001151760">
    <property type="component" value="Unassembled WGS sequence"/>
</dbReference>
<feature type="region of interest" description="Disordered" evidence="1">
    <location>
        <begin position="26"/>
        <end position="45"/>
    </location>
</feature>
<reference evidence="2" key="1">
    <citation type="journal article" date="2022" name="Int. J. Mol. Sci.">
        <title>Draft Genome of Tanacetum Coccineum: Genomic Comparison of Closely Related Tanacetum-Family Plants.</title>
        <authorList>
            <person name="Yamashiro T."/>
            <person name="Shiraishi A."/>
            <person name="Nakayama K."/>
            <person name="Satake H."/>
        </authorList>
    </citation>
    <scope>NUCLEOTIDE SEQUENCE</scope>
</reference>
<gene>
    <name evidence="2" type="ORF">Tco_0939798</name>
</gene>
<protein>
    <submittedName>
        <fullName evidence="2">Uncharacterized protein</fullName>
    </submittedName>
</protein>
<evidence type="ECO:0000313" key="3">
    <source>
        <dbReference type="Proteomes" id="UP001151760"/>
    </source>
</evidence>
<evidence type="ECO:0000313" key="2">
    <source>
        <dbReference type="EMBL" id="GJT39933.1"/>
    </source>
</evidence>
<proteinExistence type="predicted"/>
<name>A0ABQ5DMT6_9ASTR</name>
<organism evidence="2 3">
    <name type="scientific">Tanacetum coccineum</name>
    <dbReference type="NCBI Taxonomy" id="301880"/>
    <lineage>
        <taxon>Eukaryota</taxon>
        <taxon>Viridiplantae</taxon>
        <taxon>Streptophyta</taxon>
        <taxon>Embryophyta</taxon>
        <taxon>Tracheophyta</taxon>
        <taxon>Spermatophyta</taxon>
        <taxon>Magnoliopsida</taxon>
        <taxon>eudicotyledons</taxon>
        <taxon>Gunneridae</taxon>
        <taxon>Pentapetalae</taxon>
        <taxon>asterids</taxon>
        <taxon>campanulids</taxon>
        <taxon>Asterales</taxon>
        <taxon>Asteraceae</taxon>
        <taxon>Asteroideae</taxon>
        <taxon>Anthemideae</taxon>
        <taxon>Anthemidinae</taxon>
        <taxon>Tanacetum</taxon>
    </lineage>
</organism>
<comment type="caution">
    <text evidence="2">The sequence shown here is derived from an EMBL/GenBank/DDBJ whole genome shotgun (WGS) entry which is preliminary data.</text>
</comment>
<evidence type="ECO:0000256" key="1">
    <source>
        <dbReference type="SAM" id="MobiDB-lite"/>
    </source>
</evidence>
<accession>A0ABQ5DMT6</accession>
<feature type="compositionally biased region" description="Acidic residues" evidence="1">
    <location>
        <begin position="26"/>
        <end position="36"/>
    </location>
</feature>